<proteinExistence type="predicted"/>
<dbReference type="AlphaFoldDB" id="A0A9N8VSA6"/>
<keyword evidence="2" id="KW-1185">Reference proteome</keyword>
<name>A0A9N8VSA6_9GLOM</name>
<dbReference type="EMBL" id="CAJVPJ010000035">
    <property type="protein sequence ID" value="CAG8462578.1"/>
    <property type="molecule type" value="Genomic_DNA"/>
</dbReference>
<gene>
    <name evidence="1" type="ORF">POCULU_LOCUS639</name>
</gene>
<comment type="caution">
    <text evidence="1">The sequence shown here is derived from an EMBL/GenBank/DDBJ whole genome shotgun (WGS) entry which is preliminary data.</text>
</comment>
<dbReference type="OrthoDB" id="2448891at2759"/>
<accession>A0A9N8VSA6</accession>
<evidence type="ECO:0000313" key="1">
    <source>
        <dbReference type="EMBL" id="CAG8462578.1"/>
    </source>
</evidence>
<sequence length="148" mass="16700">MTIRENNIILINSKGQLIDNKGEEDPKQLPFKLPSEIPGLPDNCGGTLCLKDVTFAFVSRKSRLLIRKPYLQLIEVLEDDRANEGKAEHGCAIVGTAGIGKTYFGLYFLFYITRHYPDSDIVWQNPCKCLLFSPNHPAQKGKIDDFEN</sequence>
<dbReference type="Proteomes" id="UP000789572">
    <property type="component" value="Unassembled WGS sequence"/>
</dbReference>
<reference evidence="1" key="1">
    <citation type="submission" date="2021-06" db="EMBL/GenBank/DDBJ databases">
        <authorList>
            <person name="Kallberg Y."/>
            <person name="Tangrot J."/>
            <person name="Rosling A."/>
        </authorList>
    </citation>
    <scope>NUCLEOTIDE SEQUENCE</scope>
    <source>
        <strain evidence="1">IA702</strain>
    </source>
</reference>
<evidence type="ECO:0000313" key="2">
    <source>
        <dbReference type="Proteomes" id="UP000789572"/>
    </source>
</evidence>
<protein>
    <submittedName>
        <fullName evidence="1">5317_t:CDS:1</fullName>
    </submittedName>
</protein>
<organism evidence="1 2">
    <name type="scientific">Paraglomus occultum</name>
    <dbReference type="NCBI Taxonomy" id="144539"/>
    <lineage>
        <taxon>Eukaryota</taxon>
        <taxon>Fungi</taxon>
        <taxon>Fungi incertae sedis</taxon>
        <taxon>Mucoromycota</taxon>
        <taxon>Glomeromycotina</taxon>
        <taxon>Glomeromycetes</taxon>
        <taxon>Paraglomerales</taxon>
        <taxon>Paraglomeraceae</taxon>
        <taxon>Paraglomus</taxon>
    </lineage>
</organism>